<gene>
    <name evidence="6" type="ORF">VTK73DRAFT_8760</name>
</gene>
<name>A0ABR3W6Z2_9PEZI</name>
<dbReference type="InterPro" id="IPR002401">
    <property type="entry name" value="Cyt_P450_E_grp-I"/>
</dbReference>
<evidence type="ECO:0000313" key="7">
    <source>
        <dbReference type="Proteomes" id="UP001586593"/>
    </source>
</evidence>
<dbReference type="PROSITE" id="PS00086">
    <property type="entry name" value="CYTOCHROME_P450"/>
    <property type="match status" value="1"/>
</dbReference>
<reference evidence="6 7" key="1">
    <citation type="journal article" date="2024" name="Commun. Biol.">
        <title>Comparative genomic analysis of thermophilic fungi reveals convergent evolutionary adaptations and gene losses.</title>
        <authorList>
            <person name="Steindorff A.S."/>
            <person name="Aguilar-Pontes M.V."/>
            <person name="Robinson A.J."/>
            <person name="Andreopoulos B."/>
            <person name="LaButti K."/>
            <person name="Kuo A."/>
            <person name="Mondo S."/>
            <person name="Riley R."/>
            <person name="Otillar R."/>
            <person name="Haridas S."/>
            <person name="Lipzen A."/>
            <person name="Grimwood J."/>
            <person name="Schmutz J."/>
            <person name="Clum A."/>
            <person name="Reid I.D."/>
            <person name="Moisan M.C."/>
            <person name="Butler G."/>
            <person name="Nguyen T.T.M."/>
            <person name="Dewar K."/>
            <person name="Conant G."/>
            <person name="Drula E."/>
            <person name="Henrissat B."/>
            <person name="Hansel C."/>
            <person name="Singer S."/>
            <person name="Hutchinson M.I."/>
            <person name="de Vries R.P."/>
            <person name="Natvig D.O."/>
            <person name="Powell A.J."/>
            <person name="Tsang A."/>
            <person name="Grigoriev I.V."/>
        </authorList>
    </citation>
    <scope>NUCLEOTIDE SEQUENCE [LARGE SCALE GENOMIC DNA]</scope>
    <source>
        <strain evidence="6 7">ATCC 24622</strain>
    </source>
</reference>
<dbReference type="CDD" id="cd11061">
    <property type="entry name" value="CYP67-like"/>
    <property type="match status" value="1"/>
</dbReference>
<sequence length="521" mass="58829">MSILALCAIALVGILFVGVVYPVIVYFADEKGLRKYPAPSVAAFTPLWQMYHNWRGLKFLAVDRAHRELGEIVRISPNHISFSNPAAFKDIYGHGTPIKKDVFYDNQAGGNPSMGDATDKEVHREKRKNLAAVFAAKHITDVEPRVMEVVEKLVRDLQIKAAGGRVADTDRFPVGRDGVFDLRPWLNMFTYDAITNIFWSQSYGFLDRGDDVCLAENADGSVEKVHAMKTFHTNTAFSVLMGHMSPFWFDLWKNHLLGWTFHNQSGRLFVGMARYLAHRRLESPPPKPDLFSSLPTAPTPKRPVPMSEREILAESSVMLNAGNDTTQTFLTNTMYELARNPSVQCKLRDLLRATLEPEGQIPIATFENLQRVPYLRAVIDESLRLHPPLGTGLPRLTERPTTIAGELVPAGVTVSAQTWSLHRNKNLFHDPESFVPERWLEDGGASTEEERQNLKQFVQPFSQGPRACIGRNLAYMETSICIAALVLAFEWELPQKGQKLRHHERFNCNPIDLPIRAKYLL</sequence>
<dbReference type="InterPro" id="IPR050121">
    <property type="entry name" value="Cytochrome_P450_monoxygenase"/>
</dbReference>
<dbReference type="Proteomes" id="UP001586593">
    <property type="component" value="Unassembled WGS sequence"/>
</dbReference>
<evidence type="ECO:0000313" key="6">
    <source>
        <dbReference type="EMBL" id="KAL1854364.1"/>
    </source>
</evidence>
<dbReference type="PANTHER" id="PTHR24305:SF172">
    <property type="entry name" value="P450, PUTATIVE (EUROFUNG)-RELATED"/>
    <property type="match status" value="1"/>
</dbReference>
<keyword evidence="7" id="KW-1185">Reference proteome</keyword>
<comment type="caution">
    <text evidence="6">The sequence shown here is derived from an EMBL/GenBank/DDBJ whole genome shotgun (WGS) entry which is preliminary data.</text>
</comment>
<evidence type="ECO:0008006" key="8">
    <source>
        <dbReference type="Google" id="ProtNLM"/>
    </source>
</evidence>
<dbReference type="Pfam" id="PF00067">
    <property type="entry name" value="p450"/>
    <property type="match status" value="1"/>
</dbReference>
<dbReference type="Gene3D" id="1.10.630.10">
    <property type="entry name" value="Cytochrome P450"/>
    <property type="match status" value="1"/>
</dbReference>
<keyword evidence="5" id="KW-0503">Monooxygenase</keyword>
<protein>
    <recommendedName>
        <fullName evidence="8">Cytochrome P450</fullName>
    </recommendedName>
</protein>
<dbReference type="SUPFAM" id="SSF48264">
    <property type="entry name" value="Cytochrome P450"/>
    <property type="match status" value="1"/>
</dbReference>
<evidence type="ECO:0000256" key="4">
    <source>
        <dbReference type="ARBA" id="ARBA00023004"/>
    </source>
</evidence>
<accession>A0ABR3W6Z2</accession>
<keyword evidence="2 5" id="KW-0349">Heme</keyword>
<dbReference type="InterPro" id="IPR036396">
    <property type="entry name" value="Cyt_P450_sf"/>
</dbReference>
<evidence type="ECO:0000256" key="5">
    <source>
        <dbReference type="RuleBase" id="RU000461"/>
    </source>
</evidence>
<evidence type="ECO:0000256" key="1">
    <source>
        <dbReference type="ARBA" id="ARBA00001971"/>
    </source>
</evidence>
<comment type="cofactor">
    <cofactor evidence="1">
        <name>heme</name>
        <dbReference type="ChEBI" id="CHEBI:30413"/>
    </cofactor>
</comment>
<evidence type="ECO:0000256" key="2">
    <source>
        <dbReference type="ARBA" id="ARBA00022617"/>
    </source>
</evidence>
<dbReference type="PANTHER" id="PTHR24305">
    <property type="entry name" value="CYTOCHROME P450"/>
    <property type="match status" value="1"/>
</dbReference>
<organism evidence="6 7">
    <name type="scientific">Phialemonium thermophilum</name>
    <dbReference type="NCBI Taxonomy" id="223376"/>
    <lineage>
        <taxon>Eukaryota</taxon>
        <taxon>Fungi</taxon>
        <taxon>Dikarya</taxon>
        <taxon>Ascomycota</taxon>
        <taxon>Pezizomycotina</taxon>
        <taxon>Sordariomycetes</taxon>
        <taxon>Sordariomycetidae</taxon>
        <taxon>Cephalothecales</taxon>
        <taxon>Cephalothecaceae</taxon>
        <taxon>Phialemonium</taxon>
    </lineage>
</organism>
<dbReference type="PRINTS" id="PR00463">
    <property type="entry name" value="EP450I"/>
</dbReference>
<proteinExistence type="inferred from homology"/>
<keyword evidence="5" id="KW-0560">Oxidoreductase</keyword>
<evidence type="ECO:0000256" key="3">
    <source>
        <dbReference type="ARBA" id="ARBA00022723"/>
    </source>
</evidence>
<dbReference type="PRINTS" id="PR00385">
    <property type="entry name" value="P450"/>
</dbReference>
<keyword evidence="4 5" id="KW-0408">Iron</keyword>
<dbReference type="EMBL" id="JAZHXJ010000667">
    <property type="protein sequence ID" value="KAL1854364.1"/>
    <property type="molecule type" value="Genomic_DNA"/>
</dbReference>
<keyword evidence="3 5" id="KW-0479">Metal-binding</keyword>
<dbReference type="InterPro" id="IPR001128">
    <property type="entry name" value="Cyt_P450"/>
</dbReference>
<dbReference type="InterPro" id="IPR017972">
    <property type="entry name" value="Cyt_P450_CS"/>
</dbReference>
<comment type="similarity">
    <text evidence="5">Belongs to the cytochrome P450 family.</text>
</comment>